<dbReference type="GO" id="GO:0006811">
    <property type="term" value="P:monoatomic ion transport"/>
    <property type="evidence" value="ECO:0007669"/>
    <property type="project" value="UniProtKB-KW"/>
</dbReference>
<gene>
    <name evidence="18" type="ORF">HNQ81_000673</name>
</gene>
<evidence type="ECO:0000259" key="16">
    <source>
        <dbReference type="Pfam" id="PF02563"/>
    </source>
</evidence>
<reference evidence="18 19" key="1">
    <citation type="submission" date="2020-08" db="EMBL/GenBank/DDBJ databases">
        <title>Genomic Encyclopedia of Type Strains, Phase IV (KMG-IV): sequencing the most valuable type-strain genomes for metagenomic binning, comparative biology and taxonomic classification.</title>
        <authorList>
            <person name="Goeker M."/>
        </authorList>
    </citation>
    <scope>NUCLEOTIDE SEQUENCE [LARGE SCALE GENOMIC DNA]</scope>
    <source>
        <strain evidence="18 19">DSM 28570</strain>
    </source>
</reference>
<evidence type="ECO:0000256" key="13">
    <source>
        <dbReference type="ARBA" id="ARBA00023237"/>
    </source>
</evidence>
<dbReference type="EMBL" id="JACHEO010000002">
    <property type="protein sequence ID" value="MBB5346963.1"/>
    <property type="molecule type" value="Genomic_DNA"/>
</dbReference>
<evidence type="ECO:0000256" key="11">
    <source>
        <dbReference type="ARBA" id="ARBA00023136"/>
    </source>
</evidence>
<comment type="similarity">
    <text evidence="2">Belongs to the BexD/CtrA/VexA family.</text>
</comment>
<feature type="domain" description="Polysaccharide export protein N-terminal" evidence="16">
    <location>
        <begin position="54"/>
        <end position="145"/>
    </location>
</feature>
<protein>
    <submittedName>
        <fullName evidence="18">Polysaccharide export outer membrane protein</fullName>
    </submittedName>
</protein>
<dbReference type="Pfam" id="PF02563">
    <property type="entry name" value="Poly_export"/>
    <property type="match status" value="1"/>
</dbReference>
<evidence type="ECO:0000256" key="3">
    <source>
        <dbReference type="ARBA" id="ARBA00022448"/>
    </source>
</evidence>
<evidence type="ECO:0000256" key="14">
    <source>
        <dbReference type="ARBA" id="ARBA00023288"/>
    </source>
</evidence>
<keyword evidence="5" id="KW-0762">Sugar transport</keyword>
<evidence type="ECO:0000313" key="19">
    <source>
        <dbReference type="Proteomes" id="UP000539642"/>
    </source>
</evidence>
<dbReference type="Pfam" id="PF22461">
    <property type="entry name" value="SLBB_2"/>
    <property type="match status" value="1"/>
</dbReference>
<dbReference type="Gene3D" id="3.10.560.10">
    <property type="entry name" value="Outer membrane lipoprotein wza domain like"/>
    <property type="match status" value="1"/>
</dbReference>
<keyword evidence="6" id="KW-0812">Transmembrane</keyword>
<keyword evidence="9" id="KW-0406">Ion transport</keyword>
<evidence type="ECO:0000256" key="6">
    <source>
        <dbReference type="ARBA" id="ARBA00022692"/>
    </source>
</evidence>
<dbReference type="GO" id="GO:0015288">
    <property type="term" value="F:porin activity"/>
    <property type="evidence" value="ECO:0007669"/>
    <property type="project" value="UniProtKB-KW"/>
</dbReference>
<evidence type="ECO:0000256" key="2">
    <source>
        <dbReference type="ARBA" id="ARBA00009450"/>
    </source>
</evidence>
<dbReference type="Proteomes" id="UP000539642">
    <property type="component" value="Unassembled WGS sequence"/>
</dbReference>
<evidence type="ECO:0000256" key="15">
    <source>
        <dbReference type="SAM" id="SignalP"/>
    </source>
</evidence>
<sequence length="239" mass="25365">MKKMAAVLFLMFLSAVVMPTMVFAAQSTADVPATEELKAKARADILAGAKEGAAGTDYLIGAGDILGISVYGEGDMAVAPVQGTAGEEEGEGAKETGSGVPVRIDGKISLRHVGDVEAAGLTLTQLADYLKIVYATVFDDPVLTTVLVQSNSQRYTVMGKVATPGVFQITYPVNIVQAVARSGGFTEWANSKITLVRKDGPKDKLFEGNTFKFDYNGFMKGKNLERNIQVLPGDTLIVH</sequence>
<dbReference type="InterPro" id="IPR003715">
    <property type="entry name" value="Poly_export_N"/>
</dbReference>
<evidence type="ECO:0000256" key="12">
    <source>
        <dbReference type="ARBA" id="ARBA00023139"/>
    </source>
</evidence>
<dbReference type="PANTHER" id="PTHR33619">
    <property type="entry name" value="POLYSACCHARIDE EXPORT PROTEIN GFCE-RELATED"/>
    <property type="match status" value="1"/>
</dbReference>
<dbReference type="AlphaFoldDB" id="A0A840UQQ5"/>
<organism evidence="18 19">
    <name type="scientific">Desulfoprunum benzoelyticum</name>
    <dbReference type="NCBI Taxonomy" id="1506996"/>
    <lineage>
        <taxon>Bacteria</taxon>
        <taxon>Pseudomonadati</taxon>
        <taxon>Thermodesulfobacteriota</taxon>
        <taxon>Desulfobulbia</taxon>
        <taxon>Desulfobulbales</taxon>
        <taxon>Desulfobulbaceae</taxon>
        <taxon>Desulfoprunum</taxon>
    </lineage>
</organism>
<keyword evidence="19" id="KW-1185">Reference proteome</keyword>
<evidence type="ECO:0000256" key="4">
    <source>
        <dbReference type="ARBA" id="ARBA00022452"/>
    </source>
</evidence>
<dbReference type="Gene3D" id="3.30.1950.10">
    <property type="entry name" value="wza like domain"/>
    <property type="match status" value="1"/>
</dbReference>
<name>A0A840UQQ5_9BACT</name>
<keyword evidence="13" id="KW-0998">Cell outer membrane</keyword>
<evidence type="ECO:0000256" key="8">
    <source>
        <dbReference type="ARBA" id="ARBA00023047"/>
    </source>
</evidence>
<dbReference type="GO" id="GO:0015159">
    <property type="term" value="F:polysaccharide transmembrane transporter activity"/>
    <property type="evidence" value="ECO:0007669"/>
    <property type="project" value="InterPro"/>
</dbReference>
<accession>A0A840UQQ5</accession>
<evidence type="ECO:0000256" key="10">
    <source>
        <dbReference type="ARBA" id="ARBA00023114"/>
    </source>
</evidence>
<comment type="subcellular location">
    <subcellularLocation>
        <location evidence="1">Cell outer membrane</location>
        <topology evidence="1">Multi-pass membrane protein</topology>
    </subcellularLocation>
</comment>
<keyword evidence="8" id="KW-0625">Polysaccharide transport</keyword>
<feature type="signal peptide" evidence="15">
    <location>
        <begin position="1"/>
        <end position="24"/>
    </location>
</feature>
<evidence type="ECO:0000313" key="18">
    <source>
        <dbReference type="EMBL" id="MBB5346963.1"/>
    </source>
</evidence>
<keyword evidence="14" id="KW-0449">Lipoprotein</keyword>
<keyword evidence="7 15" id="KW-0732">Signal</keyword>
<keyword evidence="3" id="KW-0813">Transport</keyword>
<evidence type="ECO:0000256" key="5">
    <source>
        <dbReference type="ARBA" id="ARBA00022597"/>
    </source>
</evidence>
<dbReference type="InterPro" id="IPR054765">
    <property type="entry name" value="SLBB_dom"/>
</dbReference>
<proteinExistence type="inferred from homology"/>
<dbReference type="GO" id="GO:0046930">
    <property type="term" value="C:pore complex"/>
    <property type="evidence" value="ECO:0007669"/>
    <property type="project" value="UniProtKB-KW"/>
</dbReference>
<evidence type="ECO:0000256" key="9">
    <source>
        <dbReference type="ARBA" id="ARBA00023065"/>
    </source>
</evidence>
<keyword evidence="12" id="KW-0564">Palmitate</keyword>
<evidence type="ECO:0000256" key="7">
    <source>
        <dbReference type="ARBA" id="ARBA00022729"/>
    </source>
</evidence>
<dbReference type="PANTHER" id="PTHR33619:SF3">
    <property type="entry name" value="POLYSACCHARIDE EXPORT PROTEIN GFCE-RELATED"/>
    <property type="match status" value="1"/>
</dbReference>
<feature type="domain" description="SLBB" evidence="17">
    <location>
        <begin position="153"/>
        <end position="238"/>
    </location>
</feature>
<keyword evidence="11" id="KW-0472">Membrane</keyword>
<feature type="chain" id="PRO_5032336721" evidence="15">
    <location>
        <begin position="25"/>
        <end position="239"/>
    </location>
</feature>
<keyword evidence="10" id="KW-0626">Porin</keyword>
<dbReference type="GO" id="GO:0009279">
    <property type="term" value="C:cell outer membrane"/>
    <property type="evidence" value="ECO:0007669"/>
    <property type="project" value="UniProtKB-SubCell"/>
</dbReference>
<dbReference type="RefSeq" id="WP_183348296.1">
    <property type="nucleotide sequence ID" value="NZ_JACHEO010000002.1"/>
</dbReference>
<dbReference type="InterPro" id="IPR049712">
    <property type="entry name" value="Poly_export"/>
</dbReference>
<keyword evidence="4" id="KW-1134">Transmembrane beta strand</keyword>
<evidence type="ECO:0000256" key="1">
    <source>
        <dbReference type="ARBA" id="ARBA00004571"/>
    </source>
</evidence>
<comment type="caution">
    <text evidence="18">The sequence shown here is derived from an EMBL/GenBank/DDBJ whole genome shotgun (WGS) entry which is preliminary data.</text>
</comment>
<evidence type="ECO:0000259" key="17">
    <source>
        <dbReference type="Pfam" id="PF22461"/>
    </source>
</evidence>